<dbReference type="GO" id="GO:0170057">
    <property type="term" value="F:RNA ligase (GTP) activity"/>
    <property type="evidence" value="ECO:0007669"/>
    <property type="project" value="UniProtKB-EC"/>
</dbReference>
<dbReference type="GO" id="GO:0042245">
    <property type="term" value="P:RNA repair"/>
    <property type="evidence" value="ECO:0007669"/>
    <property type="project" value="UniProtKB-KW"/>
</dbReference>
<evidence type="ECO:0000256" key="7">
    <source>
        <dbReference type="ARBA" id="ARBA00023211"/>
    </source>
</evidence>
<dbReference type="Proteomes" id="UP000234748">
    <property type="component" value="Unassembled WGS sequence"/>
</dbReference>
<proteinExistence type="predicted"/>
<dbReference type="EC" id="6.5.1.8" evidence="1"/>
<evidence type="ECO:0000256" key="2">
    <source>
        <dbReference type="ARBA" id="ARBA00022598"/>
    </source>
</evidence>
<reference evidence="11 12" key="1">
    <citation type="submission" date="2017-11" db="EMBL/GenBank/DDBJ databases">
        <title>Comparitive Functional Genomics of Dry Heat Resistant strains isolated from the Viking Spacecraft.</title>
        <authorList>
            <person name="Seuylemezian A."/>
            <person name="Cooper K."/>
            <person name="Vaishampayan P."/>
        </authorList>
    </citation>
    <scope>NUCLEOTIDE SEQUENCE [LARGE SCALE GENOMIC DNA]</scope>
    <source>
        <strain evidence="11 12">V1-29</strain>
    </source>
</reference>
<keyword evidence="7 10" id="KW-0464">Manganese</keyword>
<dbReference type="SUPFAM" id="SSF103365">
    <property type="entry name" value="Hypothetical protein PH1602"/>
    <property type="match status" value="1"/>
</dbReference>
<accession>A0A2N5MBP4</accession>
<keyword evidence="2" id="KW-0436">Ligase</keyword>
<dbReference type="GO" id="GO:0046872">
    <property type="term" value="F:metal ion binding"/>
    <property type="evidence" value="ECO:0007669"/>
    <property type="project" value="UniProtKB-KW"/>
</dbReference>
<dbReference type="GO" id="GO:0006396">
    <property type="term" value="P:RNA processing"/>
    <property type="evidence" value="ECO:0007669"/>
    <property type="project" value="InterPro"/>
</dbReference>
<evidence type="ECO:0000256" key="4">
    <source>
        <dbReference type="ARBA" id="ARBA00022741"/>
    </source>
</evidence>
<feature type="binding site" evidence="9">
    <location>
        <begin position="173"/>
        <end position="177"/>
    </location>
    <ligand>
        <name>GMP</name>
        <dbReference type="ChEBI" id="CHEBI:58115"/>
    </ligand>
</feature>
<dbReference type="PANTHER" id="PTHR11118">
    <property type="entry name" value="RNA-SPLICING LIGASE RTCB HOMOLOG"/>
    <property type="match status" value="1"/>
</dbReference>
<dbReference type="EMBL" id="PGUY01000002">
    <property type="protein sequence ID" value="PLT31771.1"/>
    <property type="molecule type" value="Genomic_DNA"/>
</dbReference>
<organism evidence="11 12">
    <name type="scientific">Peribacillus deserti</name>
    <dbReference type="NCBI Taxonomy" id="673318"/>
    <lineage>
        <taxon>Bacteria</taxon>
        <taxon>Bacillati</taxon>
        <taxon>Bacillota</taxon>
        <taxon>Bacilli</taxon>
        <taxon>Bacillales</taxon>
        <taxon>Bacillaceae</taxon>
        <taxon>Peribacillus</taxon>
    </lineage>
</organism>
<protein>
    <recommendedName>
        <fullName evidence="1">3'-phosphate/5'-hydroxy nucleic acid ligase</fullName>
        <ecNumber evidence="1">6.5.1.8</ecNumber>
    </recommendedName>
</protein>
<keyword evidence="4 9" id="KW-0547">Nucleotide-binding</keyword>
<dbReference type="PANTHER" id="PTHR11118:SF1">
    <property type="entry name" value="RNA-SPLICING LIGASE RTCB HOMOLOG"/>
    <property type="match status" value="1"/>
</dbReference>
<dbReference type="GO" id="GO:0005525">
    <property type="term" value="F:GTP binding"/>
    <property type="evidence" value="ECO:0007669"/>
    <property type="project" value="UniProtKB-KW"/>
</dbReference>
<dbReference type="OrthoDB" id="9802323at2"/>
<feature type="binding site" evidence="10">
    <location>
        <position position="174"/>
    </location>
    <ligand>
        <name>Mn(2+)</name>
        <dbReference type="ChEBI" id="CHEBI:29035"/>
        <label>1</label>
    </ligand>
</feature>
<evidence type="ECO:0000256" key="1">
    <source>
        <dbReference type="ARBA" id="ARBA00012726"/>
    </source>
</evidence>
<feature type="binding site" evidence="10">
    <location>
        <position position="204"/>
    </location>
    <ligand>
        <name>Mn(2+)</name>
        <dbReference type="ChEBI" id="CHEBI:29035"/>
        <label>2</label>
    </ligand>
</feature>
<comment type="caution">
    <text evidence="11">The sequence shown here is derived from an EMBL/GenBank/DDBJ whole genome shotgun (WGS) entry which is preliminary data.</text>
</comment>
<evidence type="ECO:0000256" key="10">
    <source>
        <dbReference type="PIRSR" id="PIRSR601233-3"/>
    </source>
</evidence>
<evidence type="ECO:0000256" key="3">
    <source>
        <dbReference type="ARBA" id="ARBA00022723"/>
    </source>
</evidence>
<dbReference type="Gene3D" id="3.90.1860.10">
    <property type="entry name" value="tRNA-splicing ligase RtcB"/>
    <property type="match status" value="1"/>
</dbReference>
<evidence type="ECO:0000256" key="8">
    <source>
        <dbReference type="ARBA" id="ARBA00047746"/>
    </source>
</evidence>
<evidence type="ECO:0000256" key="9">
    <source>
        <dbReference type="PIRSR" id="PIRSR601233-2"/>
    </source>
</evidence>
<keyword evidence="12" id="KW-1185">Reference proteome</keyword>
<comment type="catalytic activity">
    <reaction evidence="8">
        <text>a 3'-end 3'-phospho-ribonucleotide-RNA + a 5'-end dephospho-ribonucleoside-RNA + GTP = a ribonucleotidyl-ribonucleotide-RNA + GMP + diphosphate</text>
        <dbReference type="Rhea" id="RHEA:68076"/>
        <dbReference type="Rhea" id="RHEA-COMP:10463"/>
        <dbReference type="Rhea" id="RHEA-COMP:13936"/>
        <dbReference type="Rhea" id="RHEA-COMP:17355"/>
        <dbReference type="ChEBI" id="CHEBI:33019"/>
        <dbReference type="ChEBI" id="CHEBI:37565"/>
        <dbReference type="ChEBI" id="CHEBI:58115"/>
        <dbReference type="ChEBI" id="CHEBI:83062"/>
        <dbReference type="ChEBI" id="CHEBI:138284"/>
        <dbReference type="ChEBI" id="CHEBI:173118"/>
        <dbReference type="EC" id="6.5.1.8"/>
    </reaction>
</comment>
<dbReference type="InterPro" id="IPR036025">
    <property type="entry name" value="RtcB-like_sf"/>
</dbReference>
<dbReference type="Pfam" id="PF01139">
    <property type="entry name" value="RtcB"/>
    <property type="match status" value="1"/>
</dbReference>
<dbReference type="AlphaFoldDB" id="A0A2N5MBP4"/>
<dbReference type="InterPro" id="IPR001233">
    <property type="entry name" value="RtcB"/>
</dbReference>
<evidence type="ECO:0000256" key="5">
    <source>
        <dbReference type="ARBA" id="ARBA00022800"/>
    </source>
</evidence>
<keyword evidence="5" id="KW-0692">RNA repair</keyword>
<evidence type="ECO:0000313" key="12">
    <source>
        <dbReference type="Proteomes" id="UP000234748"/>
    </source>
</evidence>
<keyword evidence="3 10" id="KW-0479">Metal-binding</keyword>
<evidence type="ECO:0000256" key="6">
    <source>
        <dbReference type="ARBA" id="ARBA00023134"/>
    </source>
</evidence>
<sequence length="397" mass="45222">MLTILWIQLKGILLQKWTGQAGWFGLFKAGDKWDLFVSSGRVSGFSDNVWKKILSLDLNPYVSKKIIGLPDFGDDGTTLNGLVFKSENRVFPLGAGKDIGCGFRVLHVPRNKVDIEKIEREYQFFAKNITSYKPGTTLLDEEIEQIFYSNSDRPSLIKQEEVKLSFGRIGKGNHFIEFRTIDIKDQLAAKKLGFETGDIIIHIHSGSGLFLEYMILKYAALFNNNRGYQNAYELHFPFENCLIQQFLADAERCLQVSIANRNALERLIIEWIGSAIRVLDVSHDVIEVEGTTVHYQKAVQRYSEYKGLDIAIIPTTIEEQSYLVNRTGHFSFVNHGSGEGEEGDTQNIGSVKTNFDKTSSRTFFGINDSLEIATRNAWYKIICNLNPWICIKNFNEW</sequence>
<gene>
    <name evidence="11" type="ORF">CUU66_01005</name>
</gene>
<keyword evidence="6 9" id="KW-0342">GTP-binding</keyword>
<dbReference type="GO" id="GO:0003972">
    <property type="term" value="F:RNA ligase (ATP) activity"/>
    <property type="evidence" value="ECO:0007669"/>
    <property type="project" value="TreeGrafter"/>
</dbReference>
<comment type="cofactor">
    <cofactor evidence="10">
        <name>Mn(2+)</name>
        <dbReference type="ChEBI" id="CHEBI:29035"/>
    </cofactor>
    <text evidence="10">Binds 2 manganese ions per subunit.</text>
</comment>
<evidence type="ECO:0000313" key="11">
    <source>
        <dbReference type="EMBL" id="PLT31771.1"/>
    </source>
</evidence>
<name>A0A2N5MBP4_9BACI</name>